<gene>
    <name evidence="2" type="ORF">LI90_1320</name>
</gene>
<comment type="caution">
    <text evidence="2">The sequence shown here is derived from an EMBL/GenBank/DDBJ whole genome shotgun (WGS) entry which is preliminary data.</text>
</comment>
<feature type="compositionally biased region" description="Basic residues" evidence="1">
    <location>
        <begin position="622"/>
        <end position="632"/>
    </location>
</feature>
<feature type="region of interest" description="Disordered" evidence="1">
    <location>
        <begin position="460"/>
        <end position="489"/>
    </location>
</feature>
<dbReference type="EMBL" id="LAXD01000001">
    <property type="protein sequence ID" value="KWW99681.1"/>
    <property type="molecule type" value="Genomic_DNA"/>
</dbReference>
<organism evidence="2 3">
    <name type="scientific">Carbonactinospora thermoautotrophica</name>
    <dbReference type="NCBI Taxonomy" id="1469144"/>
    <lineage>
        <taxon>Bacteria</taxon>
        <taxon>Bacillati</taxon>
        <taxon>Actinomycetota</taxon>
        <taxon>Actinomycetes</taxon>
        <taxon>Kitasatosporales</taxon>
        <taxon>Carbonactinosporaceae</taxon>
        <taxon>Carbonactinospora</taxon>
    </lineage>
</organism>
<proteinExistence type="predicted"/>
<feature type="compositionally biased region" description="Basic residues" evidence="1">
    <location>
        <begin position="602"/>
        <end position="614"/>
    </location>
</feature>
<feature type="region of interest" description="Disordered" evidence="1">
    <location>
        <begin position="120"/>
        <end position="189"/>
    </location>
</feature>
<dbReference type="STRING" id="1469144.LI90_1320"/>
<protein>
    <recommendedName>
        <fullName evidence="4">Transposase IS204/IS1001/IS1096/IS1165 DDE domain-containing protein</fullName>
    </recommendedName>
</protein>
<feature type="region of interest" description="Disordered" evidence="1">
    <location>
        <begin position="506"/>
        <end position="589"/>
    </location>
</feature>
<dbReference type="AlphaFoldDB" id="A0A132MQI4"/>
<evidence type="ECO:0008006" key="4">
    <source>
        <dbReference type="Google" id="ProtNLM"/>
    </source>
</evidence>
<feature type="compositionally biased region" description="Low complexity" evidence="1">
    <location>
        <begin position="143"/>
        <end position="157"/>
    </location>
</feature>
<reference evidence="3" key="1">
    <citation type="submission" date="2015-04" db="EMBL/GenBank/DDBJ databases">
        <title>Physiological reanalysis, assessment of diazotrophy, and genome sequences of multiple isolates of Streptomyces thermoautotrophicus.</title>
        <authorList>
            <person name="MacKellar D.C."/>
            <person name="Lieber L."/>
            <person name="Norman J."/>
            <person name="Bolger A."/>
            <person name="Tobin C."/>
            <person name="Murray J.W."/>
            <person name="Chang R."/>
            <person name="Ford T."/>
            <person name="Nguyen P.Q."/>
            <person name="Woodward J."/>
            <person name="Permingeat H."/>
            <person name="Joshi N.S."/>
            <person name="Silver P.A."/>
            <person name="Usadel B."/>
            <person name="Rutherford A.W."/>
            <person name="Friesen M."/>
            <person name="Prell J."/>
        </authorList>
    </citation>
    <scope>NUCLEOTIDE SEQUENCE [LARGE SCALE GENOMIC DNA]</scope>
    <source>
        <strain evidence="3">H1</strain>
    </source>
</reference>
<feature type="compositionally biased region" description="Basic and acidic residues" evidence="1">
    <location>
        <begin position="284"/>
        <end position="295"/>
    </location>
</feature>
<feature type="compositionally biased region" description="Polar residues" evidence="1">
    <location>
        <begin position="573"/>
        <end position="584"/>
    </location>
</feature>
<evidence type="ECO:0000313" key="3">
    <source>
        <dbReference type="Proteomes" id="UP000070188"/>
    </source>
</evidence>
<feature type="compositionally biased region" description="Basic residues" evidence="1">
    <location>
        <begin position="529"/>
        <end position="544"/>
    </location>
</feature>
<sequence length="666" mass="72153">MGLGDALRANRLGAGRPGGGTAGPSAGRGRGPDEVGRGCSVPCLILPSRCPACWGWMSARYGVATPCGTVCGTVLVDVEARRPVEVLTDRSAESFTRWLGARPGVAVVCRDRAGCYAEGAARGPRRRSRSPTAGICGATPAKPSRGPSASTAPASASRPDRAGQHRPTNRPGHPVDAASVPAPEGRVATRTRERHAAVHGLLADGHSLQAIARTLRLARGTARRFARADSPDELLTKDGTGRRPSMLEEFTPSPYWRWNAGCTDAARLREEIQAPGYRGSYATARDHLRPSPLRHDRTRARPGAADGAPGGRVDHTQPPHPGSRRGTPAQGTPAQGHPGPMPTPEHRPRARARLRAHDAPAARRPPHRLDGHRPRRGPSRTALLRHRPTARPARRHRRPHPALELRPGGRPHQPHQDAQATDVRTRQPRPAPHASPTRRLRHRGALHRICARARSVPEPVFRRRRHRSGAEEAADAGPALGTGGDHQGCSTPGCWPSCAADGAAWTGVRTPRRRPARDQRSWPADGRGRHQSVHGRLRDRRQHGRPAVPADQTQDPDLCAAISRPNDRIWRPSATSESSNANRSAWDKTNTRAYNQDLRHSAAARRHRLPQRTHGRAEAIRAARRTGRRLPSQRRLPANPPGEIAMTHPGHRLGVSPPSASRLGHL</sequence>
<keyword evidence="3" id="KW-1185">Reference proteome</keyword>
<feature type="region of interest" description="Disordered" evidence="1">
    <location>
        <begin position="601"/>
        <end position="666"/>
    </location>
</feature>
<name>A0A132MQI4_9ACTN</name>
<accession>A0A132MQI4</accession>
<feature type="region of interest" description="Disordered" evidence="1">
    <location>
        <begin position="9"/>
        <end position="33"/>
    </location>
</feature>
<dbReference type="PATRIC" id="fig|1469144.10.peg.1456"/>
<feature type="compositionally biased region" description="Basic and acidic residues" evidence="1">
    <location>
        <begin position="355"/>
        <end position="372"/>
    </location>
</feature>
<dbReference type="Proteomes" id="UP000070188">
    <property type="component" value="Unassembled WGS sequence"/>
</dbReference>
<feature type="region of interest" description="Disordered" evidence="1">
    <location>
        <begin position="278"/>
        <end position="444"/>
    </location>
</feature>
<feature type="compositionally biased region" description="Gly residues" evidence="1">
    <location>
        <begin position="15"/>
        <end position="29"/>
    </location>
</feature>
<feature type="compositionally biased region" description="Basic residues" evidence="1">
    <location>
        <begin position="373"/>
        <end position="400"/>
    </location>
</feature>
<evidence type="ECO:0000256" key="1">
    <source>
        <dbReference type="SAM" id="MobiDB-lite"/>
    </source>
</evidence>
<evidence type="ECO:0000313" key="2">
    <source>
        <dbReference type="EMBL" id="KWW99681.1"/>
    </source>
</evidence>